<reference evidence="1" key="1">
    <citation type="submission" date="2019-12" db="EMBL/GenBank/DDBJ databases">
        <title>Microbes associate with the intestines of laboratory mice.</title>
        <authorList>
            <person name="Navarre W."/>
            <person name="Wong E."/>
        </authorList>
    </citation>
    <scope>NUCLEOTIDE SEQUENCE</scope>
    <source>
        <strain evidence="1">NM79_F5</strain>
    </source>
</reference>
<dbReference type="RefSeq" id="WP_160359510.1">
    <property type="nucleotide sequence ID" value="NZ_WSRQ01000019.1"/>
</dbReference>
<organism evidence="1 2">
    <name type="scientific">Clostridium chromiireducens</name>
    <dbReference type="NCBI Taxonomy" id="225345"/>
    <lineage>
        <taxon>Bacteria</taxon>
        <taxon>Bacillati</taxon>
        <taxon>Bacillota</taxon>
        <taxon>Clostridia</taxon>
        <taxon>Eubacteriales</taxon>
        <taxon>Clostridiaceae</taxon>
        <taxon>Clostridium</taxon>
    </lineage>
</organism>
<evidence type="ECO:0000313" key="2">
    <source>
        <dbReference type="Proteomes" id="UP000656077"/>
    </source>
</evidence>
<dbReference type="AlphaFoldDB" id="A0A964W2K8"/>
<accession>A0A964W2K8</accession>
<evidence type="ECO:0000313" key="1">
    <source>
        <dbReference type="EMBL" id="MVX64626.1"/>
    </source>
</evidence>
<protein>
    <submittedName>
        <fullName evidence="1">Uncharacterized protein</fullName>
    </submittedName>
</protein>
<gene>
    <name evidence="1" type="ORF">GKZ28_13080</name>
</gene>
<dbReference type="EMBL" id="WSRQ01000019">
    <property type="protein sequence ID" value="MVX64626.1"/>
    <property type="molecule type" value="Genomic_DNA"/>
</dbReference>
<sequence length="53" mass="6067">MSLNLYSLIIQAANDNNINITLEDIGRISNVINNLINRKTNIKWIESNIEILL</sequence>
<name>A0A964W2K8_9CLOT</name>
<proteinExistence type="predicted"/>
<dbReference type="Proteomes" id="UP000656077">
    <property type="component" value="Unassembled WGS sequence"/>
</dbReference>
<comment type="caution">
    <text evidence="1">The sequence shown here is derived from an EMBL/GenBank/DDBJ whole genome shotgun (WGS) entry which is preliminary data.</text>
</comment>